<dbReference type="SUPFAM" id="SSF53067">
    <property type="entry name" value="Actin-like ATPase domain"/>
    <property type="match status" value="2"/>
</dbReference>
<keyword evidence="2 6" id="KW-0808">Transferase</keyword>
<evidence type="ECO:0000259" key="4">
    <source>
        <dbReference type="Pfam" id="PF00370"/>
    </source>
</evidence>
<keyword evidence="3 6" id="KW-0418">Kinase</keyword>
<dbReference type="RefSeq" id="WP_144973108.1">
    <property type="nucleotide sequence ID" value="NZ_CP036289.1"/>
</dbReference>
<dbReference type="Gene3D" id="1.20.58.2240">
    <property type="match status" value="1"/>
</dbReference>
<dbReference type="PANTHER" id="PTHR43435:SF4">
    <property type="entry name" value="FGGY CARBOHYDRATE KINASE DOMAIN-CONTAINING PROTEIN"/>
    <property type="match status" value="1"/>
</dbReference>
<dbReference type="Pfam" id="PF00370">
    <property type="entry name" value="FGGY_N"/>
    <property type="match status" value="1"/>
</dbReference>
<dbReference type="Pfam" id="PF02782">
    <property type="entry name" value="FGGY_C"/>
    <property type="match status" value="1"/>
</dbReference>
<reference evidence="7" key="1">
    <citation type="submission" date="2019-02" db="EMBL/GenBank/DDBJ databases">
        <title>Deep-cultivation of Planctomycetes and their phenomic and genomic characterization uncovers novel biology.</title>
        <authorList>
            <person name="Wiegand S."/>
            <person name="Jogler M."/>
            <person name="Boedeker C."/>
            <person name="Pinto D."/>
            <person name="Vollmers J."/>
            <person name="Rivas-Marin E."/>
            <person name="Kohn T."/>
            <person name="Peeters S.H."/>
            <person name="Heuer A."/>
            <person name="Rast P."/>
            <person name="Oberbeckmann S."/>
            <person name="Bunk B."/>
            <person name="Jeske O."/>
            <person name="Meyerdierks A."/>
            <person name="Storesund J.E."/>
            <person name="Kallscheuer N."/>
            <person name="Luecker S."/>
            <person name="Lage O.M."/>
            <person name="Pohl T."/>
            <person name="Merkel B.J."/>
            <person name="Hornburger P."/>
            <person name="Mueller R.-W."/>
            <person name="Bruemmer F."/>
            <person name="Labrenz M."/>
            <person name="Spormann A.M."/>
            <person name="Op den Camp H."/>
            <person name="Overmann J."/>
            <person name="Amann R."/>
            <person name="Jetten M.S.M."/>
            <person name="Mascher T."/>
            <person name="Medema M.H."/>
            <person name="Devos D.P."/>
            <person name="Kaster A.-K."/>
            <person name="Ovreas L."/>
            <person name="Rohde M."/>
            <person name="Galperin M.Y."/>
            <person name="Jogler C."/>
        </authorList>
    </citation>
    <scope>NUCLEOTIDE SEQUENCE [LARGE SCALE GENOMIC DNA]</scope>
    <source>
        <strain evidence="7">Pan97</strain>
    </source>
</reference>
<dbReference type="KEGG" id="bvo:Pan97_26380"/>
<dbReference type="GO" id="GO:0019321">
    <property type="term" value="P:pentose metabolic process"/>
    <property type="evidence" value="ECO:0007669"/>
    <property type="project" value="TreeGrafter"/>
</dbReference>
<evidence type="ECO:0000259" key="5">
    <source>
        <dbReference type="Pfam" id="PF02782"/>
    </source>
</evidence>
<dbReference type="NCBIfam" id="TIGR01315">
    <property type="entry name" value="5C_CHO_kinase"/>
    <property type="match status" value="1"/>
</dbReference>
<dbReference type="FunFam" id="3.30.420.40:FF:000101">
    <property type="entry name" value="FGGY carbohydrate kinase domain-containing protein"/>
    <property type="match status" value="1"/>
</dbReference>
<organism evidence="6 7">
    <name type="scientific">Bremerella volcania</name>
    <dbReference type="NCBI Taxonomy" id="2527984"/>
    <lineage>
        <taxon>Bacteria</taxon>
        <taxon>Pseudomonadati</taxon>
        <taxon>Planctomycetota</taxon>
        <taxon>Planctomycetia</taxon>
        <taxon>Pirellulales</taxon>
        <taxon>Pirellulaceae</taxon>
        <taxon>Bremerella</taxon>
    </lineage>
</organism>
<dbReference type="InterPro" id="IPR043129">
    <property type="entry name" value="ATPase_NBD"/>
</dbReference>
<dbReference type="InterPro" id="IPR006003">
    <property type="entry name" value="FGGY_RbtK-like"/>
</dbReference>
<gene>
    <name evidence="6" type="primary">araB_1</name>
    <name evidence="6" type="ORF">Pan97_26380</name>
</gene>
<evidence type="ECO:0000256" key="1">
    <source>
        <dbReference type="ARBA" id="ARBA00009156"/>
    </source>
</evidence>
<dbReference type="InterPro" id="IPR018485">
    <property type="entry name" value="FGGY_C"/>
</dbReference>
<dbReference type="InterPro" id="IPR018484">
    <property type="entry name" value="FGGY_N"/>
</dbReference>
<dbReference type="GO" id="GO:0005737">
    <property type="term" value="C:cytoplasm"/>
    <property type="evidence" value="ECO:0007669"/>
    <property type="project" value="TreeGrafter"/>
</dbReference>
<dbReference type="Gene3D" id="3.30.420.40">
    <property type="match status" value="1"/>
</dbReference>
<protein>
    <submittedName>
        <fullName evidence="6">Ribulokinase</fullName>
        <ecNumber evidence="6">2.7.1.16</ecNumber>
    </submittedName>
</protein>
<dbReference type="PANTHER" id="PTHR43435">
    <property type="entry name" value="RIBULOKINASE"/>
    <property type="match status" value="1"/>
</dbReference>
<feature type="domain" description="Carbohydrate kinase FGGY N-terminal" evidence="4">
    <location>
        <begin position="7"/>
        <end position="269"/>
    </location>
</feature>
<dbReference type="GO" id="GO:0008741">
    <property type="term" value="F:ribulokinase activity"/>
    <property type="evidence" value="ECO:0007669"/>
    <property type="project" value="UniProtKB-EC"/>
</dbReference>
<accession>A0A518C8S8</accession>
<feature type="domain" description="Carbohydrate kinase FGGY C-terminal" evidence="5">
    <location>
        <begin position="290"/>
        <end position="497"/>
    </location>
</feature>
<proteinExistence type="inferred from homology"/>
<dbReference type="EMBL" id="CP036289">
    <property type="protein sequence ID" value="QDU75604.1"/>
    <property type="molecule type" value="Genomic_DNA"/>
</dbReference>
<dbReference type="CDD" id="cd07782">
    <property type="entry name" value="ASKHA_NBD_FGGY_D-RBK"/>
    <property type="match status" value="1"/>
</dbReference>
<dbReference type="InterPro" id="IPR000577">
    <property type="entry name" value="Carb_kinase_FGGY"/>
</dbReference>
<dbReference type="Proteomes" id="UP000318626">
    <property type="component" value="Chromosome"/>
</dbReference>
<evidence type="ECO:0000256" key="3">
    <source>
        <dbReference type="ARBA" id="ARBA00022777"/>
    </source>
</evidence>
<keyword evidence="7" id="KW-1185">Reference proteome</keyword>
<evidence type="ECO:0000313" key="6">
    <source>
        <dbReference type="EMBL" id="QDU75604.1"/>
    </source>
</evidence>
<dbReference type="GO" id="GO:0019150">
    <property type="term" value="F:D-ribulokinase activity"/>
    <property type="evidence" value="ECO:0007669"/>
    <property type="project" value="TreeGrafter"/>
</dbReference>
<name>A0A518C8S8_9BACT</name>
<dbReference type="EC" id="2.7.1.16" evidence="6"/>
<comment type="similarity">
    <text evidence="1">Belongs to the FGGY kinase family.</text>
</comment>
<evidence type="ECO:0000256" key="2">
    <source>
        <dbReference type="ARBA" id="ARBA00022679"/>
    </source>
</evidence>
<evidence type="ECO:0000313" key="7">
    <source>
        <dbReference type="Proteomes" id="UP000318626"/>
    </source>
</evidence>
<sequence>MNNNHFIGVDVGTGSARAGVFDRHGAMLASAVHPIQTFRPQADFVEQSSTNIWQAVCKCVLEAVSLAGIEAASVCGIGFDATCSLVATDEHGHPVTVSPDGNDNQNVIVWMDHRAKAQAARINEGGYDVLKYVGNVISPEMETPKLLWLKENLPQTWKRARKFFDLPDYLTYRATGDETRSLCSTVCKWTYLGHDNNHEQIGRWDASYFESIGLGELVAEKFARIGTMVRPMGEAIGTGLTRNAAAELGLLEGTAVGVSIIDAHAGGIGMIGAALEGVSPSAEQLDRRLALIGGTSSCHMAVSQEARFIRGIWGPYYSAMIPGMWLTEGGQSATGALIDFVIDNHQATPELKQLAETTNHTTYEVLNDRLQTLAQDRKVPASLTREIHVCPYFHGNRSPWADPSLRGMVTGLPLSATLDDLAVLYLATIQAIAYGTRHIVEVMNGSGYHIDTIFACGGGTKNPVFLREHSDITGCRVALPKEPESVLLGSAMLGAVASGKKTDLLHAMATMSAAETILEPAKEATLEYHQAKYAVFHRLYADQLAYRELMTKHFS</sequence>
<dbReference type="AlphaFoldDB" id="A0A518C8S8"/>
<dbReference type="PIRSF" id="PIRSF000538">
    <property type="entry name" value="GlpK"/>
    <property type="match status" value="1"/>
</dbReference>
<dbReference type="OrthoDB" id="9805576at2"/>